<protein>
    <submittedName>
        <fullName evidence="1">Uncharacterized protein</fullName>
    </submittedName>
</protein>
<organism evidence="1 2">
    <name type="scientific">Dialister micraerophilus UPII 345-E</name>
    <dbReference type="NCBI Taxonomy" id="910314"/>
    <lineage>
        <taxon>Bacteria</taxon>
        <taxon>Bacillati</taxon>
        <taxon>Bacillota</taxon>
        <taxon>Negativicutes</taxon>
        <taxon>Veillonellales</taxon>
        <taxon>Veillonellaceae</taxon>
        <taxon>Dialister</taxon>
    </lineage>
</organism>
<accession>E4L7S6</accession>
<name>E4L7S6_9FIRM</name>
<dbReference type="AlphaFoldDB" id="E4L7S6"/>
<evidence type="ECO:0000313" key="2">
    <source>
        <dbReference type="Proteomes" id="UP000004594"/>
    </source>
</evidence>
<reference evidence="1 2" key="1">
    <citation type="submission" date="2010-11" db="EMBL/GenBank/DDBJ databases">
        <authorList>
            <person name="Durkin A.S."/>
            <person name="Madupu R."/>
            <person name="Torralba M."/>
            <person name="Gillis M."/>
            <person name="Methe B."/>
            <person name="Sutton G."/>
            <person name="Nelson K.E."/>
        </authorList>
    </citation>
    <scope>NUCLEOTIDE SEQUENCE [LARGE SCALE GENOMIC DNA]</scope>
    <source>
        <strain evidence="1 2">UPII 345-E</strain>
    </source>
</reference>
<gene>
    <name evidence="1" type="ORF">HMPREF9220_0761</name>
</gene>
<dbReference type="Proteomes" id="UP000004594">
    <property type="component" value="Unassembled WGS sequence"/>
</dbReference>
<evidence type="ECO:0000313" key="1">
    <source>
        <dbReference type="EMBL" id="EFR43122.1"/>
    </source>
</evidence>
<comment type="caution">
    <text evidence="1">The sequence shown here is derived from an EMBL/GenBank/DDBJ whole genome shotgun (WGS) entry which is preliminary data.</text>
</comment>
<proteinExistence type="predicted"/>
<dbReference type="EMBL" id="AENT01000010">
    <property type="protein sequence ID" value="EFR43122.1"/>
    <property type="molecule type" value="Genomic_DNA"/>
</dbReference>
<sequence length="72" mass="8608">MDKLQESEINELFKSSYAPKIAGIIQPYDKKVKLFKIKQGRTDRKYNNGIISSIFKNFFIMKSCFWMNIFYL</sequence>